<keyword evidence="1" id="KW-0812">Transmembrane</keyword>
<feature type="transmembrane region" description="Helical" evidence="1">
    <location>
        <begin position="35"/>
        <end position="57"/>
    </location>
</feature>
<sequence>MNVFLAYLVIFLLGATPFMEVVGVIPLGIAVGLPAIPVTILAFAGNILTIWLLILLIDHVKVWLQRRKEKKGKEGSDKKGQRAARIWKKYGLPGLTIVSPILIGTHLGVILAMSFGGTRKQITFWMTGSIIVWTIVMSIASHYGIDYFFEKTGNEGLLKDFLENTD</sequence>
<accession>A0A7V7UXA9</accession>
<evidence type="ECO:0000313" key="3">
    <source>
        <dbReference type="Proteomes" id="UP000441354"/>
    </source>
</evidence>
<dbReference type="EMBL" id="WBOT01000001">
    <property type="protein sequence ID" value="KAB2335605.1"/>
    <property type="molecule type" value="Genomic_DNA"/>
</dbReference>
<feature type="transmembrane region" description="Helical" evidence="1">
    <location>
        <begin position="92"/>
        <end position="116"/>
    </location>
</feature>
<dbReference type="Pfam" id="PF06695">
    <property type="entry name" value="Sm_multidrug_ex"/>
    <property type="match status" value="1"/>
</dbReference>
<keyword evidence="3" id="KW-1185">Reference proteome</keyword>
<organism evidence="2 3">
    <name type="scientific">Bacillus mesophilum</name>
    <dbReference type="NCBI Taxonomy" id="1071718"/>
    <lineage>
        <taxon>Bacteria</taxon>
        <taxon>Bacillati</taxon>
        <taxon>Bacillota</taxon>
        <taxon>Bacilli</taxon>
        <taxon>Bacillales</taxon>
        <taxon>Bacillaceae</taxon>
        <taxon>Bacillus</taxon>
    </lineage>
</organism>
<dbReference type="OrthoDB" id="6400183at2"/>
<evidence type="ECO:0000313" key="2">
    <source>
        <dbReference type="EMBL" id="KAB2335605.1"/>
    </source>
</evidence>
<dbReference type="Proteomes" id="UP000441354">
    <property type="component" value="Unassembled WGS sequence"/>
</dbReference>
<dbReference type="AlphaFoldDB" id="A0A7V7UXA9"/>
<keyword evidence="1" id="KW-1133">Transmembrane helix</keyword>
<reference evidence="2 3" key="1">
    <citation type="journal article" date="2014" name="Arch. Microbiol.">
        <title>Bacillus mesophilum sp. nov., strain IITR-54T, a novel 4-chlorobiphenyl dechlorinating bacterium.</title>
        <authorList>
            <person name="Manickam N."/>
            <person name="Singh N.K."/>
            <person name="Bajaj A."/>
            <person name="Kumar R.M."/>
            <person name="Kaur G."/>
            <person name="Kaur N."/>
            <person name="Bala M."/>
            <person name="Kumar A."/>
            <person name="Mayilraj S."/>
        </authorList>
    </citation>
    <scope>NUCLEOTIDE SEQUENCE [LARGE SCALE GENOMIC DNA]</scope>
    <source>
        <strain evidence="2 3">IITR-54</strain>
    </source>
</reference>
<dbReference type="InterPro" id="IPR009577">
    <property type="entry name" value="Sm_multidrug_ex"/>
</dbReference>
<protein>
    <submittedName>
        <fullName evidence="2">Small multi-drug export protein</fullName>
    </submittedName>
</protein>
<evidence type="ECO:0000256" key="1">
    <source>
        <dbReference type="SAM" id="Phobius"/>
    </source>
</evidence>
<name>A0A7V7UXA9_9BACI</name>
<feature type="transmembrane region" description="Helical" evidence="1">
    <location>
        <begin position="122"/>
        <end position="145"/>
    </location>
</feature>
<dbReference type="RefSeq" id="WP_151572222.1">
    <property type="nucleotide sequence ID" value="NZ_WBOT01000001.1"/>
</dbReference>
<keyword evidence="1" id="KW-0472">Membrane</keyword>
<proteinExistence type="predicted"/>
<gene>
    <name evidence="2" type="ORF">F7732_03260</name>
</gene>
<comment type="caution">
    <text evidence="2">The sequence shown here is derived from an EMBL/GenBank/DDBJ whole genome shotgun (WGS) entry which is preliminary data.</text>
</comment>